<dbReference type="PANTHER" id="PTHR34706:SF1">
    <property type="entry name" value="VWFA DOMAIN-CONTAINING PROTEIN"/>
    <property type="match status" value="1"/>
</dbReference>
<feature type="compositionally biased region" description="Low complexity" evidence="1">
    <location>
        <begin position="46"/>
        <end position="58"/>
    </location>
</feature>
<dbReference type="OrthoDB" id="2142040at2759"/>
<dbReference type="SMART" id="SM00327">
    <property type="entry name" value="VWA"/>
    <property type="match status" value="1"/>
</dbReference>
<protein>
    <recommendedName>
        <fullName evidence="2">VWFA domain-containing protein</fullName>
    </recommendedName>
</protein>
<dbReference type="EMBL" id="SPNW01000021">
    <property type="protein sequence ID" value="TIA90148.1"/>
    <property type="molecule type" value="Genomic_DNA"/>
</dbReference>
<dbReference type="InterPro" id="IPR036465">
    <property type="entry name" value="vWFA_dom_sf"/>
</dbReference>
<dbReference type="InterPro" id="IPR002035">
    <property type="entry name" value="VWF_A"/>
</dbReference>
<feature type="compositionally biased region" description="Polar residues" evidence="1">
    <location>
        <begin position="59"/>
        <end position="68"/>
    </location>
</feature>
<dbReference type="AlphaFoldDB" id="A0A4T0FP35"/>
<feature type="compositionally biased region" description="Basic and acidic residues" evidence="1">
    <location>
        <begin position="11"/>
        <end position="20"/>
    </location>
</feature>
<dbReference type="SUPFAM" id="SSF53300">
    <property type="entry name" value="vWA-like"/>
    <property type="match status" value="1"/>
</dbReference>
<dbReference type="PANTHER" id="PTHR34706">
    <property type="entry name" value="SLR1338 PROTEIN"/>
    <property type="match status" value="1"/>
</dbReference>
<dbReference type="PROSITE" id="PS50234">
    <property type="entry name" value="VWFA"/>
    <property type="match status" value="1"/>
</dbReference>
<dbReference type="Proteomes" id="UP000310189">
    <property type="component" value="Unassembled WGS sequence"/>
</dbReference>
<evidence type="ECO:0000259" key="2">
    <source>
        <dbReference type="PROSITE" id="PS50234"/>
    </source>
</evidence>
<feature type="compositionally biased region" description="Basic residues" evidence="1">
    <location>
        <begin position="1"/>
        <end position="10"/>
    </location>
</feature>
<name>A0A4T0FP35_9BASI</name>
<gene>
    <name evidence="3" type="ORF">E3P99_01691</name>
</gene>
<dbReference type="Gene3D" id="3.40.50.410">
    <property type="entry name" value="von Willebrand factor, type A domain"/>
    <property type="match status" value="1"/>
</dbReference>
<evidence type="ECO:0000313" key="4">
    <source>
        <dbReference type="Proteomes" id="UP000310189"/>
    </source>
</evidence>
<comment type="caution">
    <text evidence="3">The sequence shown here is derived from an EMBL/GenBank/DDBJ whole genome shotgun (WGS) entry which is preliminary data.</text>
</comment>
<proteinExistence type="predicted"/>
<organism evidence="3 4">
    <name type="scientific">Wallemia hederae</name>
    <dbReference type="NCBI Taxonomy" id="1540922"/>
    <lineage>
        <taxon>Eukaryota</taxon>
        <taxon>Fungi</taxon>
        <taxon>Dikarya</taxon>
        <taxon>Basidiomycota</taxon>
        <taxon>Wallemiomycotina</taxon>
        <taxon>Wallemiomycetes</taxon>
        <taxon>Wallemiales</taxon>
        <taxon>Wallemiaceae</taxon>
        <taxon>Wallemia</taxon>
    </lineage>
</organism>
<evidence type="ECO:0000313" key="3">
    <source>
        <dbReference type="EMBL" id="TIA90148.1"/>
    </source>
</evidence>
<reference evidence="3 4" key="1">
    <citation type="submission" date="2019-03" db="EMBL/GenBank/DDBJ databases">
        <title>Sequencing 23 genomes of Wallemia ichthyophaga.</title>
        <authorList>
            <person name="Gostincar C."/>
        </authorList>
    </citation>
    <scope>NUCLEOTIDE SEQUENCE [LARGE SCALE GENOMIC DNA]</scope>
    <source>
        <strain evidence="3 4">EXF-5753</strain>
    </source>
</reference>
<evidence type="ECO:0000256" key="1">
    <source>
        <dbReference type="SAM" id="MobiDB-lite"/>
    </source>
</evidence>
<accession>A0A4T0FP35</accession>
<feature type="domain" description="VWFA" evidence="2">
    <location>
        <begin position="124"/>
        <end position="318"/>
    </location>
</feature>
<keyword evidence="4" id="KW-1185">Reference proteome</keyword>
<dbReference type="Pfam" id="PF00092">
    <property type="entry name" value="VWA"/>
    <property type="match status" value="1"/>
</dbReference>
<feature type="region of interest" description="Disordered" evidence="1">
    <location>
        <begin position="1"/>
        <end position="99"/>
    </location>
</feature>
<sequence>MSILRHLRRASQRDAGDRAEPQINPFSDAHTETNDAPPPPAYTPYESQQPQQPRESQQNLYSSPAQTSFPPPTTSSGYAPPSHPPPPTKSPTRGNSLGGDWVADALQDLQGRTEDPLLFLSRFDTLFLIDDSGSMAGGLWNQALSALGGLLEVATKYDPDGIDVVFLNNPAAAYNVTDVNSLQQLFQTVQPVGSTPTGTRLEQILLTYLNEYETRTQQRNPIRPINIVVVTDGTAEDDVESVIINAARRLDRLNAPLSQVGIQFIQIGEDPSATVWLHELDDEIHKMGSDSVRDIVDTTPALDVISGGFNAKYLLKAMLGGINKRHDRVENLQH</sequence>